<dbReference type="GO" id="GO:0003677">
    <property type="term" value="F:DNA binding"/>
    <property type="evidence" value="ECO:0007669"/>
    <property type="project" value="UniProtKB-KW"/>
</dbReference>
<dbReference type="PANTHER" id="PTHR46797">
    <property type="entry name" value="HTH-TYPE TRANSCRIPTIONAL REGULATOR"/>
    <property type="match status" value="1"/>
</dbReference>
<sequence>MARGDAHIGTRVRYWRGRRGLSQVALAGLAGMSQAYLSQIETGARTVDSRATLARLAEALQVTTASLEGQPADPRTPEHSSASAAIPAVRAALVAASLGDDVTTGRGIDELAAEVDRAVRLRTEADYARLTPLLPDLISDLHAATCSADEQTARMALRLMVSALYCCTFTVKYLGYPDLAMAAADQAQRAAERLDDPMVRGIADFVRIQSLPPELGRLAHHLSADAVDRLAVLADDPTGGQVYGMLHLVSARVSAVDRRTTDVATHLAEARSVATRLGETTDGGPVALWFGPTNVSFWETAIAVELSEGARVRELAAGVTPTAVRSATRQASWYADLGRGLAQTRRADQEAVAYLTRSERLAPQRIHLNPTVRDSVALLLRRARRKQQVGDLQRLADLVGLSTGTNRR</sequence>
<dbReference type="EMBL" id="AP023354">
    <property type="protein sequence ID" value="BCJ27947.1"/>
    <property type="molecule type" value="Genomic_DNA"/>
</dbReference>
<dbReference type="GO" id="GO:0003700">
    <property type="term" value="F:DNA-binding transcription factor activity"/>
    <property type="evidence" value="ECO:0007669"/>
    <property type="project" value="TreeGrafter"/>
</dbReference>
<keyword evidence="2" id="KW-0238">DNA-binding</keyword>
<dbReference type="InterPro" id="IPR050807">
    <property type="entry name" value="TransReg_Diox_bact_type"/>
</dbReference>
<keyword evidence="3" id="KW-0804">Transcription</keyword>
<evidence type="ECO:0000256" key="3">
    <source>
        <dbReference type="ARBA" id="ARBA00023163"/>
    </source>
</evidence>
<gene>
    <name evidence="5" type="ORF">Asera_20550</name>
</gene>
<dbReference type="Proteomes" id="UP000680750">
    <property type="component" value="Chromosome"/>
</dbReference>
<proteinExistence type="predicted"/>
<dbReference type="PANTHER" id="PTHR46797:SF23">
    <property type="entry name" value="HTH-TYPE TRANSCRIPTIONAL REGULATOR SUTR"/>
    <property type="match status" value="1"/>
</dbReference>
<dbReference type="RefSeq" id="WP_035296846.1">
    <property type="nucleotide sequence ID" value="NZ_AP023354.1"/>
</dbReference>
<dbReference type="OrthoDB" id="4516646at2"/>
<evidence type="ECO:0000256" key="1">
    <source>
        <dbReference type="ARBA" id="ARBA00023015"/>
    </source>
</evidence>
<evidence type="ECO:0000259" key="4">
    <source>
        <dbReference type="PROSITE" id="PS50943"/>
    </source>
</evidence>
<dbReference type="Gene3D" id="1.10.260.40">
    <property type="entry name" value="lambda repressor-like DNA-binding domains"/>
    <property type="match status" value="1"/>
</dbReference>
<dbReference type="PROSITE" id="PS50943">
    <property type="entry name" value="HTH_CROC1"/>
    <property type="match status" value="1"/>
</dbReference>
<feature type="domain" description="HTH cro/C1-type" evidence="4">
    <location>
        <begin position="12"/>
        <end position="67"/>
    </location>
</feature>
<dbReference type="KEGG" id="aser:Asera_20550"/>
<dbReference type="SMART" id="SM00530">
    <property type="entry name" value="HTH_XRE"/>
    <property type="match status" value="1"/>
</dbReference>
<name>A0A810KYG6_9ACTN</name>
<dbReference type="Pfam" id="PF13560">
    <property type="entry name" value="HTH_31"/>
    <property type="match status" value="1"/>
</dbReference>
<evidence type="ECO:0000313" key="6">
    <source>
        <dbReference type="Proteomes" id="UP000680750"/>
    </source>
</evidence>
<dbReference type="CDD" id="cd00093">
    <property type="entry name" value="HTH_XRE"/>
    <property type="match status" value="1"/>
</dbReference>
<evidence type="ECO:0000256" key="2">
    <source>
        <dbReference type="ARBA" id="ARBA00023125"/>
    </source>
</evidence>
<accession>A0A810KYG6</accession>
<reference evidence="5" key="1">
    <citation type="submission" date="2020-08" db="EMBL/GenBank/DDBJ databases">
        <title>Whole genome shotgun sequence of Actinocatenispora sera NBRC 101916.</title>
        <authorList>
            <person name="Komaki H."/>
            <person name="Tamura T."/>
        </authorList>
    </citation>
    <scope>NUCLEOTIDE SEQUENCE</scope>
    <source>
        <strain evidence="5">NBRC 101916</strain>
    </source>
</reference>
<keyword evidence="1" id="KW-0805">Transcription regulation</keyword>
<dbReference type="InterPro" id="IPR001387">
    <property type="entry name" value="Cro/C1-type_HTH"/>
</dbReference>
<dbReference type="SUPFAM" id="SSF47413">
    <property type="entry name" value="lambda repressor-like DNA-binding domains"/>
    <property type="match status" value="1"/>
</dbReference>
<dbReference type="InterPro" id="IPR010982">
    <property type="entry name" value="Lambda_DNA-bd_dom_sf"/>
</dbReference>
<protein>
    <submittedName>
        <fullName evidence="5">Transcriptional regulator</fullName>
    </submittedName>
</protein>
<evidence type="ECO:0000313" key="5">
    <source>
        <dbReference type="EMBL" id="BCJ27947.1"/>
    </source>
</evidence>
<keyword evidence="6" id="KW-1185">Reference proteome</keyword>
<dbReference type="GO" id="GO:0005829">
    <property type="term" value="C:cytosol"/>
    <property type="evidence" value="ECO:0007669"/>
    <property type="project" value="TreeGrafter"/>
</dbReference>
<organism evidence="5 6">
    <name type="scientific">Actinocatenispora sera</name>
    <dbReference type="NCBI Taxonomy" id="390989"/>
    <lineage>
        <taxon>Bacteria</taxon>
        <taxon>Bacillati</taxon>
        <taxon>Actinomycetota</taxon>
        <taxon>Actinomycetes</taxon>
        <taxon>Micromonosporales</taxon>
        <taxon>Micromonosporaceae</taxon>
        <taxon>Actinocatenispora</taxon>
    </lineage>
</organism>
<dbReference type="AlphaFoldDB" id="A0A810KYG6"/>